<reference evidence="3" key="1">
    <citation type="journal article" date="2019" name="Int. J. Syst. Evol. Microbiol.">
        <title>The Global Catalogue of Microorganisms (GCM) 10K type strain sequencing project: providing services to taxonomists for standard genome sequencing and annotation.</title>
        <authorList>
            <consortium name="The Broad Institute Genomics Platform"/>
            <consortium name="The Broad Institute Genome Sequencing Center for Infectious Disease"/>
            <person name="Wu L."/>
            <person name="Ma J."/>
        </authorList>
    </citation>
    <scope>NUCLEOTIDE SEQUENCE [LARGE SCALE GENOMIC DNA]</scope>
    <source>
        <strain evidence="3">NBRC 106396</strain>
    </source>
</reference>
<keyword evidence="1" id="KW-1133">Transmembrane helix</keyword>
<keyword evidence="1" id="KW-0812">Transmembrane</keyword>
<accession>A0ABW2NNV3</accession>
<evidence type="ECO:0000313" key="2">
    <source>
        <dbReference type="EMBL" id="MFC7370351.1"/>
    </source>
</evidence>
<protein>
    <submittedName>
        <fullName evidence="2">Uncharacterized protein</fullName>
    </submittedName>
</protein>
<feature type="transmembrane region" description="Helical" evidence="1">
    <location>
        <begin position="6"/>
        <end position="23"/>
    </location>
</feature>
<keyword evidence="1" id="KW-0472">Membrane</keyword>
<proteinExistence type="predicted"/>
<evidence type="ECO:0000313" key="3">
    <source>
        <dbReference type="Proteomes" id="UP001596549"/>
    </source>
</evidence>
<dbReference type="Proteomes" id="UP001596549">
    <property type="component" value="Unassembled WGS sequence"/>
</dbReference>
<dbReference type="EMBL" id="JBHTCP010000002">
    <property type="protein sequence ID" value="MFC7370351.1"/>
    <property type="molecule type" value="Genomic_DNA"/>
</dbReference>
<comment type="caution">
    <text evidence="2">The sequence shown here is derived from an EMBL/GenBank/DDBJ whole genome shotgun (WGS) entry which is preliminary data.</text>
</comment>
<evidence type="ECO:0000256" key="1">
    <source>
        <dbReference type="SAM" id="Phobius"/>
    </source>
</evidence>
<organism evidence="2 3">
    <name type="scientific">Fictibacillus iocasae</name>
    <dbReference type="NCBI Taxonomy" id="2715437"/>
    <lineage>
        <taxon>Bacteria</taxon>
        <taxon>Bacillati</taxon>
        <taxon>Bacillota</taxon>
        <taxon>Bacilli</taxon>
        <taxon>Bacillales</taxon>
        <taxon>Fictibacillaceae</taxon>
        <taxon>Fictibacillus</taxon>
    </lineage>
</organism>
<feature type="transmembrane region" description="Helical" evidence="1">
    <location>
        <begin position="32"/>
        <end position="50"/>
    </location>
</feature>
<sequence length="96" mass="10495">MVSSWITPLALFLLNMGAAYLIMKPTLSWRTLLFYAGVLAVSILYPLALYDDHVNPVIGANIGLGLAFMFAAGCSITLIILALVLYLQRSKETSEE</sequence>
<name>A0ABW2NNV3_9BACL</name>
<feature type="transmembrane region" description="Helical" evidence="1">
    <location>
        <begin position="62"/>
        <end position="87"/>
    </location>
</feature>
<gene>
    <name evidence="2" type="ORF">ACFQPF_01485</name>
</gene>
<dbReference type="RefSeq" id="WP_379745443.1">
    <property type="nucleotide sequence ID" value="NZ_JBHTCP010000002.1"/>
</dbReference>
<keyword evidence="3" id="KW-1185">Reference proteome</keyword>